<organism evidence="7">
    <name type="scientific">hydrothermal vent metagenome</name>
    <dbReference type="NCBI Taxonomy" id="652676"/>
    <lineage>
        <taxon>unclassified sequences</taxon>
        <taxon>metagenomes</taxon>
        <taxon>ecological metagenomes</taxon>
    </lineage>
</organism>
<dbReference type="CDD" id="cd06142">
    <property type="entry name" value="RNaseD_exo"/>
    <property type="match status" value="1"/>
</dbReference>
<dbReference type="InterPro" id="IPR002121">
    <property type="entry name" value="HRDC_dom"/>
</dbReference>
<dbReference type="InterPro" id="IPR044876">
    <property type="entry name" value="HRDC_dom_sf"/>
</dbReference>
<dbReference type="GO" id="GO:0008033">
    <property type="term" value="P:tRNA processing"/>
    <property type="evidence" value="ECO:0007669"/>
    <property type="project" value="UniProtKB-KW"/>
</dbReference>
<dbReference type="InterPro" id="IPR006292">
    <property type="entry name" value="RNase_D"/>
</dbReference>
<dbReference type="InterPro" id="IPR010997">
    <property type="entry name" value="HRDC-like_sf"/>
</dbReference>
<evidence type="ECO:0000313" key="7">
    <source>
        <dbReference type="EMBL" id="VAX07872.1"/>
    </source>
</evidence>
<dbReference type="InterPro" id="IPR012337">
    <property type="entry name" value="RNaseH-like_sf"/>
</dbReference>
<dbReference type="SMART" id="SM00341">
    <property type="entry name" value="HRDC"/>
    <property type="match status" value="1"/>
</dbReference>
<name>A0A3B1AVV2_9ZZZZ</name>
<dbReference type="Pfam" id="PF01612">
    <property type="entry name" value="DNA_pol_A_exo1"/>
    <property type="match status" value="1"/>
</dbReference>
<dbReference type="SMART" id="SM00474">
    <property type="entry name" value="35EXOc"/>
    <property type="match status" value="1"/>
</dbReference>
<protein>
    <submittedName>
        <fullName evidence="7">Ribonuclease D</fullName>
        <ecNumber evidence="7">3.1.26.3</ecNumber>
    </submittedName>
</protein>
<keyword evidence="5" id="KW-0269">Exonuclease</keyword>
<dbReference type="NCBIfam" id="TIGR01388">
    <property type="entry name" value="rnd"/>
    <property type="match status" value="1"/>
</dbReference>
<accession>A0A3B1AVV2</accession>
<reference evidence="7" key="1">
    <citation type="submission" date="2018-06" db="EMBL/GenBank/DDBJ databases">
        <authorList>
            <person name="Zhirakovskaya E."/>
        </authorList>
    </citation>
    <scope>NUCLEOTIDE SEQUENCE</scope>
</reference>
<dbReference type="EC" id="3.1.26.3" evidence="7"/>
<dbReference type="Pfam" id="PF00570">
    <property type="entry name" value="HRDC"/>
    <property type="match status" value="1"/>
</dbReference>
<dbReference type="InterPro" id="IPR051086">
    <property type="entry name" value="RNase_D-like"/>
</dbReference>
<dbReference type="InterPro" id="IPR036397">
    <property type="entry name" value="RNaseH_sf"/>
</dbReference>
<evidence type="ECO:0000259" key="6">
    <source>
        <dbReference type="PROSITE" id="PS50967"/>
    </source>
</evidence>
<dbReference type="SUPFAM" id="SSF47819">
    <property type="entry name" value="HRDC-like"/>
    <property type="match status" value="2"/>
</dbReference>
<dbReference type="InterPro" id="IPR002562">
    <property type="entry name" value="3'-5'_exonuclease_dom"/>
</dbReference>
<dbReference type="PANTHER" id="PTHR47649:SF1">
    <property type="entry name" value="RIBONUCLEASE D"/>
    <property type="match status" value="1"/>
</dbReference>
<dbReference type="Gene3D" id="1.10.150.80">
    <property type="entry name" value="HRDC domain"/>
    <property type="match status" value="1"/>
</dbReference>
<dbReference type="PANTHER" id="PTHR47649">
    <property type="entry name" value="RIBONUCLEASE D"/>
    <property type="match status" value="1"/>
</dbReference>
<keyword evidence="1" id="KW-0963">Cytoplasm</keyword>
<proteinExistence type="inferred from homology"/>
<dbReference type="SUPFAM" id="SSF53098">
    <property type="entry name" value="Ribonuclease H-like"/>
    <property type="match status" value="1"/>
</dbReference>
<dbReference type="GO" id="GO:0000166">
    <property type="term" value="F:nucleotide binding"/>
    <property type="evidence" value="ECO:0007669"/>
    <property type="project" value="InterPro"/>
</dbReference>
<keyword evidence="3" id="KW-0540">Nuclease</keyword>
<dbReference type="GO" id="GO:0008408">
    <property type="term" value="F:3'-5' exonuclease activity"/>
    <property type="evidence" value="ECO:0007669"/>
    <property type="project" value="InterPro"/>
</dbReference>
<evidence type="ECO:0000256" key="4">
    <source>
        <dbReference type="ARBA" id="ARBA00022801"/>
    </source>
</evidence>
<evidence type="ECO:0000256" key="2">
    <source>
        <dbReference type="ARBA" id="ARBA00022694"/>
    </source>
</evidence>
<dbReference type="Gene3D" id="3.30.420.10">
    <property type="entry name" value="Ribonuclease H-like superfamily/Ribonuclease H"/>
    <property type="match status" value="1"/>
</dbReference>
<dbReference type="AlphaFoldDB" id="A0A3B1AVV2"/>
<dbReference type="GO" id="GO:0004525">
    <property type="term" value="F:ribonuclease III activity"/>
    <property type="evidence" value="ECO:0007669"/>
    <property type="project" value="UniProtKB-EC"/>
</dbReference>
<evidence type="ECO:0000256" key="5">
    <source>
        <dbReference type="ARBA" id="ARBA00022839"/>
    </source>
</evidence>
<feature type="domain" description="HRDC" evidence="6">
    <location>
        <begin position="210"/>
        <end position="290"/>
    </location>
</feature>
<dbReference type="GO" id="GO:0033890">
    <property type="term" value="F:ribonuclease D activity"/>
    <property type="evidence" value="ECO:0007669"/>
    <property type="project" value="InterPro"/>
</dbReference>
<dbReference type="GO" id="GO:0003676">
    <property type="term" value="F:nucleic acid binding"/>
    <property type="evidence" value="ECO:0007669"/>
    <property type="project" value="InterPro"/>
</dbReference>
<dbReference type="HAMAP" id="MF_01899">
    <property type="entry name" value="RNase_D"/>
    <property type="match status" value="1"/>
</dbReference>
<keyword evidence="4 7" id="KW-0378">Hydrolase</keyword>
<keyword evidence="2" id="KW-0819">tRNA processing</keyword>
<sequence>MQELFIDTPDKLQQLCEQLSGSEWLALDTEFLREKTYYSKFCLLQIANHRVAAAVDPLQIDDLSPLLNLLNDPGITKVFHAGRQDLEIFHQIWGTLPAPLFDTQLAATLIGLGNQIGYAALVKGLLNVDLDKGHSRTDWSLRPLSPEQQRYALDDVIYLGQAYMKLNTELHKLGRIPWLADDFNTLASAETYQINPQQQWQRIRGRQNLKGVQLAVLQALAAWRETKAMESDRPKNWIIKDDILLELSRRKPKDMQQLANIRGLEVRTAERHGKKLLSLIAVAGGLPQRQWPEEKNQRIRLTVEQDALADILMSVLRLRAKEQRFSPQALATRKELEQLAIGSRNTGVLTGWRREVIGNDLLKVMEGTLWPQWRSGKIELVPQR</sequence>
<evidence type="ECO:0000256" key="3">
    <source>
        <dbReference type="ARBA" id="ARBA00022722"/>
    </source>
</evidence>
<gene>
    <name evidence="7" type="ORF">MNBD_GAMMA26-2352</name>
</gene>
<dbReference type="EMBL" id="UOFX01000033">
    <property type="protein sequence ID" value="VAX07872.1"/>
    <property type="molecule type" value="Genomic_DNA"/>
</dbReference>
<evidence type="ECO:0000256" key="1">
    <source>
        <dbReference type="ARBA" id="ARBA00022490"/>
    </source>
</evidence>
<dbReference type="PROSITE" id="PS50967">
    <property type="entry name" value="HRDC"/>
    <property type="match status" value="1"/>
</dbReference>